<comment type="caution">
    <text evidence="1">The sequence shown here is derived from an EMBL/GenBank/DDBJ whole genome shotgun (WGS) entry which is preliminary data.</text>
</comment>
<gene>
    <name evidence="1" type="ORF">BJ970_003150</name>
</gene>
<dbReference type="Proteomes" id="UP000584374">
    <property type="component" value="Unassembled WGS sequence"/>
</dbReference>
<keyword evidence="2" id="KW-1185">Reference proteome</keyword>
<evidence type="ECO:0000313" key="2">
    <source>
        <dbReference type="Proteomes" id="UP000584374"/>
    </source>
</evidence>
<sequence length="254" mass="28945">MVSSKAFRIFGDYVLALYFPANGLTVAQRLRCALPLLLIEHLVYQVDAITEGARAVDLDTARNQDYVALHEYKAKFVALLRRMRAYNDAVAKQIEAAEQYVRIENRVTSNGVLGHAEAMRLAELRPSDVRLLHGMVFALLRQPVDDHLLRLLWPVEVLADLANDLAHYPRDLVDKKFNTYAVFVKLYGAEAPTRMRAEIERYEAMFRAELERFPRARQMKLASLCAKRYGKLTSAIPAPLPQDGYLSPIWTEVP</sequence>
<dbReference type="EMBL" id="JACHIW010000001">
    <property type="protein sequence ID" value="MBB5155616.1"/>
    <property type="molecule type" value="Genomic_DNA"/>
</dbReference>
<organism evidence="1 2">
    <name type="scientific">Saccharopolyspora phatthalungensis</name>
    <dbReference type="NCBI Taxonomy" id="664693"/>
    <lineage>
        <taxon>Bacteria</taxon>
        <taxon>Bacillati</taxon>
        <taxon>Actinomycetota</taxon>
        <taxon>Actinomycetes</taxon>
        <taxon>Pseudonocardiales</taxon>
        <taxon>Pseudonocardiaceae</taxon>
        <taxon>Saccharopolyspora</taxon>
    </lineage>
</organism>
<dbReference type="AlphaFoldDB" id="A0A840Q571"/>
<dbReference type="PANTHER" id="PTHR35754">
    <property type="entry name" value="ATP SYNTHASE SUBUNIT B"/>
    <property type="match status" value="1"/>
</dbReference>
<evidence type="ECO:0000313" key="1">
    <source>
        <dbReference type="EMBL" id="MBB5155616.1"/>
    </source>
</evidence>
<dbReference type="RefSeq" id="WP_184729122.1">
    <property type="nucleotide sequence ID" value="NZ_JACHIW010000001.1"/>
</dbReference>
<proteinExistence type="predicted"/>
<dbReference type="PANTHER" id="PTHR35754:SF2">
    <property type="entry name" value="ATP SYNTHASE SUBUNIT B"/>
    <property type="match status" value="1"/>
</dbReference>
<reference evidence="1 2" key="1">
    <citation type="submission" date="2020-08" db="EMBL/GenBank/DDBJ databases">
        <title>Sequencing the genomes of 1000 actinobacteria strains.</title>
        <authorList>
            <person name="Klenk H.-P."/>
        </authorList>
    </citation>
    <scope>NUCLEOTIDE SEQUENCE [LARGE SCALE GENOMIC DNA]</scope>
    <source>
        <strain evidence="1 2">DSM 45584</strain>
    </source>
</reference>
<accession>A0A840Q571</accession>
<name>A0A840Q571_9PSEU</name>
<protein>
    <submittedName>
        <fullName evidence="1">Uncharacterized protein</fullName>
    </submittedName>
</protein>